<reference evidence="7 8" key="1">
    <citation type="journal article" date="2017" name="Int. J. Syst. Evol. Microbiol.">
        <title>Gemmobacter straminiformis sp. nov., isolated from an artificial fountain.</title>
        <authorList>
            <person name="Kang J.Y."/>
            <person name="Kim M.J."/>
            <person name="Chun J."/>
            <person name="Son K.P."/>
            <person name="Jahng K.Y."/>
        </authorList>
    </citation>
    <scope>NUCLEOTIDE SEQUENCE [LARGE SCALE GENOMIC DNA]</scope>
    <source>
        <strain evidence="7 8">CAM-8</strain>
    </source>
</reference>
<dbReference type="Pfam" id="PF21142">
    <property type="entry name" value="A2M_bMG2"/>
    <property type="match status" value="1"/>
</dbReference>
<dbReference type="InterPro" id="IPR047565">
    <property type="entry name" value="Alpha-macroglob_thiol-ester_cl"/>
</dbReference>
<comment type="caution">
    <text evidence="7">The sequence shown here is derived from an EMBL/GenBank/DDBJ whole genome shotgun (WGS) entry which is preliminary data.</text>
</comment>
<dbReference type="InterPro" id="IPR049120">
    <property type="entry name" value="A2M_bMG2"/>
</dbReference>
<dbReference type="Pfam" id="PF17962">
    <property type="entry name" value="bMG6"/>
    <property type="match status" value="1"/>
</dbReference>
<evidence type="ECO:0000256" key="4">
    <source>
        <dbReference type="ARBA" id="ARBA00023157"/>
    </source>
</evidence>
<evidence type="ECO:0000256" key="2">
    <source>
        <dbReference type="ARBA" id="ARBA00022729"/>
    </source>
</evidence>
<feature type="signal peptide" evidence="5">
    <location>
        <begin position="1"/>
        <end position="25"/>
    </location>
</feature>
<dbReference type="InterPro" id="IPR002890">
    <property type="entry name" value="MG2"/>
</dbReference>
<keyword evidence="8" id="KW-1185">Reference proteome</keyword>
<dbReference type="InterPro" id="IPR011625">
    <property type="entry name" value="A2M_N_BRD"/>
</dbReference>
<dbReference type="SMART" id="SM01419">
    <property type="entry name" value="Thiol-ester_cl"/>
    <property type="match status" value="1"/>
</dbReference>
<dbReference type="PROSITE" id="PS50948">
    <property type="entry name" value="PAN"/>
    <property type="match status" value="1"/>
</dbReference>
<dbReference type="Pfam" id="PF17972">
    <property type="entry name" value="bMG5"/>
    <property type="match status" value="1"/>
</dbReference>
<dbReference type="GO" id="GO:0004866">
    <property type="term" value="F:endopeptidase inhibitor activity"/>
    <property type="evidence" value="ECO:0007669"/>
    <property type="project" value="InterPro"/>
</dbReference>
<organism evidence="7 8">
    <name type="scientific">Paragemmobacter straminiformis</name>
    <dbReference type="NCBI Taxonomy" id="2045119"/>
    <lineage>
        <taxon>Bacteria</taxon>
        <taxon>Pseudomonadati</taxon>
        <taxon>Pseudomonadota</taxon>
        <taxon>Alphaproteobacteria</taxon>
        <taxon>Rhodobacterales</taxon>
        <taxon>Paracoccaceae</taxon>
        <taxon>Paragemmobacter</taxon>
    </lineage>
</organism>
<dbReference type="Proteomes" id="UP000555411">
    <property type="component" value="Unassembled WGS sequence"/>
</dbReference>
<evidence type="ECO:0000256" key="5">
    <source>
        <dbReference type="SAM" id="SignalP"/>
    </source>
</evidence>
<dbReference type="Pfam" id="PF17973">
    <property type="entry name" value="bMG10"/>
    <property type="match status" value="1"/>
</dbReference>
<dbReference type="PANTHER" id="PTHR40094:SF1">
    <property type="entry name" value="UBIQUITIN DOMAIN-CONTAINING PROTEIN"/>
    <property type="match status" value="1"/>
</dbReference>
<dbReference type="InterPro" id="IPR008930">
    <property type="entry name" value="Terpenoid_cyclase/PrenylTrfase"/>
</dbReference>
<name>A0A842IAY3_9RHOB</name>
<comment type="similarity">
    <text evidence="1">Belongs to the protease inhibitor I39 (alpha-2-macroglobulin) family. Bacterial alpha-2-macroglobulin subfamily.</text>
</comment>
<dbReference type="GO" id="GO:0006508">
    <property type="term" value="P:proteolysis"/>
    <property type="evidence" value="ECO:0007669"/>
    <property type="project" value="InterPro"/>
</dbReference>
<dbReference type="SMART" id="SM01360">
    <property type="entry name" value="A2M"/>
    <property type="match status" value="1"/>
</dbReference>
<dbReference type="RefSeq" id="WP_185797869.1">
    <property type="nucleotide sequence ID" value="NZ_JACLQD010000003.1"/>
</dbReference>
<dbReference type="SMART" id="SM00223">
    <property type="entry name" value="APPLE"/>
    <property type="match status" value="1"/>
</dbReference>
<gene>
    <name evidence="7" type="ORF">H7F16_12165</name>
</gene>
<dbReference type="SUPFAM" id="SSF48239">
    <property type="entry name" value="Terpenoid cyclases/Protein prenyltransferases"/>
    <property type="match status" value="1"/>
</dbReference>
<dbReference type="Pfam" id="PF07703">
    <property type="entry name" value="A2M_BRD"/>
    <property type="match status" value="1"/>
</dbReference>
<dbReference type="CDD" id="cd02891">
    <property type="entry name" value="A2M_like"/>
    <property type="match status" value="1"/>
</dbReference>
<evidence type="ECO:0000256" key="3">
    <source>
        <dbReference type="ARBA" id="ARBA00022737"/>
    </source>
</evidence>
<dbReference type="InterPro" id="IPR003609">
    <property type="entry name" value="Pan_app"/>
</dbReference>
<feature type="chain" id="PRO_5032460457" evidence="5">
    <location>
        <begin position="26"/>
        <end position="1799"/>
    </location>
</feature>
<dbReference type="SMART" id="SM01359">
    <property type="entry name" value="A2M_N_2"/>
    <property type="match status" value="1"/>
</dbReference>
<proteinExistence type="inferred from homology"/>
<keyword evidence="4" id="KW-1015">Disulfide bond</keyword>
<dbReference type="PIRSF" id="PIRSF038980">
    <property type="entry name" value="A2M_bac"/>
    <property type="match status" value="1"/>
</dbReference>
<protein>
    <submittedName>
        <fullName evidence="7">Alpha-2-macroglobulin family protein</fullName>
    </submittedName>
</protein>
<accession>A0A842IAY3</accession>
<evidence type="ECO:0000259" key="6">
    <source>
        <dbReference type="PROSITE" id="PS50948"/>
    </source>
</evidence>
<dbReference type="InterPro" id="IPR026284">
    <property type="entry name" value="A2MG_proteobact"/>
</dbReference>
<dbReference type="Pfam" id="PF11974">
    <property type="entry name" value="bMG3"/>
    <property type="match status" value="1"/>
</dbReference>
<dbReference type="InterPro" id="IPR041246">
    <property type="entry name" value="Bact_MG10"/>
</dbReference>
<dbReference type="InterPro" id="IPR041462">
    <property type="entry name" value="Bact_A2M_MG6"/>
</dbReference>
<dbReference type="InterPro" id="IPR000177">
    <property type="entry name" value="Apple"/>
</dbReference>
<dbReference type="PANTHER" id="PTHR40094">
    <property type="entry name" value="ALPHA-2-MACROGLOBULIN HOMOLOG"/>
    <property type="match status" value="1"/>
</dbReference>
<keyword evidence="3" id="KW-0677">Repeat</keyword>
<dbReference type="Gene3D" id="3.50.4.10">
    <property type="entry name" value="Hepatocyte Growth Factor"/>
    <property type="match status" value="1"/>
</dbReference>
<dbReference type="InterPro" id="IPR041203">
    <property type="entry name" value="Bact_A2M_MG5"/>
</dbReference>
<feature type="domain" description="Apple" evidence="6">
    <location>
        <begin position="31"/>
        <end position="105"/>
    </location>
</feature>
<dbReference type="InterPro" id="IPR051802">
    <property type="entry name" value="YfhM-like"/>
</dbReference>
<dbReference type="Gene3D" id="1.50.10.20">
    <property type="match status" value="1"/>
</dbReference>
<dbReference type="InterPro" id="IPR001599">
    <property type="entry name" value="Macroglobln_a2"/>
</dbReference>
<evidence type="ECO:0000256" key="1">
    <source>
        <dbReference type="ARBA" id="ARBA00010556"/>
    </source>
</evidence>
<evidence type="ECO:0000313" key="8">
    <source>
        <dbReference type="Proteomes" id="UP000555411"/>
    </source>
</evidence>
<dbReference type="EMBL" id="JACLQD010000003">
    <property type="protein sequence ID" value="MBC2836264.1"/>
    <property type="molecule type" value="Genomic_DNA"/>
</dbReference>
<dbReference type="CDD" id="cd01100">
    <property type="entry name" value="APPLE_Factor_XI_like"/>
    <property type="match status" value="1"/>
</dbReference>
<keyword evidence="2 5" id="KW-0732">Signal</keyword>
<dbReference type="InterPro" id="IPR021868">
    <property type="entry name" value="Alpha_2_Macroglob_MG3"/>
</dbReference>
<sequence length="1799" mass="189157">MRVLSRLSRLPLVLALAGLPLAALADDLIPAKRFALTNGVDRPGDDIATLFDTTLEACQNACTANAACTDFTFNTAKGACFVKAAPDADTAFETALSGHLLTRAADAEALALTRRADLPFLYDWDIAAATEQARTLGTRFQNDGVAYEDRRAAAAQAEAEGDTYSAFAHMADAANLSDSAADWAEFARLSNATAAIDQNDPRSYRDRAFAAATNAYLRAATPADRGAALTEMAYALEGLDRGSEAVKALRLAQSVAPDDATAALLSDFAGKYGFRVTENRVESESARPRLCATFSEDLAGIDYTPFVRAADPTQTVTVSGRDLCLGGVTHGQRVTLTLREGLPAADGQTLPKSVEIASYIRDRSPAVRFPGRAYVLPKSGDPALPVETVNTTALDLTLYRVTDRNLIRAVQNGYLSAPLADWQEYDFTAQTGTEVWHGTATVGNELNRDMTTRLPMAEALAAQPSGVFALRAAVPDADPYKSPAGWQFFTVSDLGLTTLSGTDGLHVFVLSLGSAKPLQGVTLQLLSTANEVLGEAATDASGHAVFDAGLTRGTGSAAPGMVVARNGDSDLAFLSLTDPEFDLSDRGVEGREASPPVDLFLATDRGAYRAGETVNLTALARDGDARAITGLPLTAVLLRPDGVEYSRALATDTAGGYVLSLPVAESAPRGVWRVDMLADLDAPPLASKTFLVEDFLPERIDFTLGLPERLSLGAQPDLTVEARYLFGAAGADLAIEGETMIRAAAELDGWQGYRFGREDEPFSALVQPVDPARTDASGKATLSLPLPAVATPDRPLEARVTLRLAEGSGRPVERSIVRPVAPAAPLIGIKPLFDGVVAENAKARFSLVGVGTDGKATPLSVKWVLTRVETEYQWYQSYGAWNWEPVTTRSRIAEGEAALNGPTEIAAAVQWGEYELAVERADGTPAASSVTFSAGWYAPADVSSTPDTLDLSLDKAAYSAGDTATLRLVPRFAGTALVTVLSNRVIAMQAVTVTEGENTIKLPVTDDWGAGVYVTASVLRPMDVAAGRNPARALGLAHAAIAPGTRALTATILAPPEAAPRAPLDVSVRVDGIAAGETAYVTLAAVDQGILNLTGYTPPDPQGYYFGQRKLGVGIRDLYGRLIDGLNGAAGTVRSGGDAGAQARLQSPPPTEDLLAFFSGPIPVGPDGMARASFDLPAFNGSVKLMAVAWSASAIGQASADTLVRDPVVVTASLPRFLAPDDQSRLLLEIVHATGPAGEMPLSVTADGLTLGPVPASVTLTKGGKQTLSIPVTATETGLHSIAVTLTTPDGKPLTRTLTLPVEVQTPEITRLSRFDLKQGQSFTFDATVLDGLSNARATLAAGPIARLNAPATLAALDRYPYGCTEQLTSRALPLLYLDPVAQALGLPHGDDLAPRLAATIRQILTNQGAEGGFGLWQPGSGDFWLDAFVTDFLSRAKARGYDVPDQAFRLALDNLRNRVNYAADFDTGGEALAYALYVLAREGAANIGDLRYYADTKADAFATPAALAQLGAALAAYGDQPRADALFARAESALAPDTAEQVWRIDYGSPYRDAAALLALATESGSTAINRESVADRIAAHEGPLSTQEATWSLLAASALSGDTPALSLNGEATSGPLVRLLDTSAPLTVRNDGADTTLTVSATGTPLSPEPAGGNGYAITRSYYTLDGQPFTGTTVKAGTRLVAVIEVTPFANGQARLMVADPLPAGFEIDNPNLLTGGAVTETLGLDLLTETAHSEFRQDRFLSAIDRSDNQPFRLGYIVRAVTPGSYVHPAASVEDMYQPDFRAHTDTGRMTVTE</sequence>
<evidence type="ECO:0000313" key="7">
    <source>
        <dbReference type="EMBL" id="MBC2836264.1"/>
    </source>
</evidence>
<dbReference type="Pfam" id="PF14295">
    <property type="entry name" value="PAN_4"/>
    <property type="match status" value="1"/>
</dbReference>
<dbReference type="Pfam" id="PF01835">
    <property type="entry name" value="MG2"/>
    <property type="match status" value="1"/>
</dbReference>
<dbReference type="GO" id="GO:0005576">
    <property type="term" value="C:extracellular region"/>
    <property type="evidence" value="ECO:0007669"/>
    <property type="project" value="InterPro"/>
</dbReference>
<dbReference type="Gene3D" id="2.60.40.1930">
    <property type="match status" value="1"/>
</dbReference>